<accession>A0AA48WC58</accession>
<feature type="transmembrane region" description="Helical" evidence="1">
    <location>
        <begin position="50"/>
        <end position="71"/>
    </location>
</feature>
<keyword evidence="3" id="KW-1185">Reference proteome</keyword>
<name>A0AA48WC58_9BURK</name>
<feature type="transmembrane region" description="Helical" evidence="1">
    <location>
        <begin position="26"/>
        <end position="44"/>
    </location>
</feature>
<dbReference type="Proteomes" id="UP000662888">
    <property type="component" value="Chromosome"/>
</dbReference>
<evidence type="ECO:0000313" key="2">
    <source>
        <dbReference type="EMBL" id="QPI48839.1"/>
    </source>
</evidence>
<dbReference type="RefSeq" id="WP_206088454.1">
    <property type="nucleotide sequence ID" value="NZ_CP065053.1"/>
</dbReference>
<keyword evidence="1" id="KW-0812">Transmembrane</keyword>
<protein>
    <submittedName>
        <fullName evidence="2">Uncharacterized protein</fullName>
    </submittedName>
</protein>
<gene>
    <name evidence="2" type="ORF">IV454_25560</name>
</gene>
<keyword evidence="1" id="KW-0472">Membrane</keyword>
<organism evidence="2 3">
    <name type="scientific">Massilia antarctica</name>
    <dbReference type="NCBI Taxonomy" id="2765360"/>
    <lineage>
        <taxon>Bacteria</taxon>
        <taxon>Pseudomonadati</taxon>
        <taxon>Pseudomonadota</taxon>
        <taxon>Betaproteobacteria</taxon>
        <taxon>Burkholderiales</taxon>
        <taxon>Oxalobacteraceae</taxon>
        <taxon>Telluria group</taxon>
        <taxon>Massilia</taxon>
    </lineage>
</organism>
<proteinExistence type="predicted"/>
<evidence type="ECO:0000256" key="1">
    <source>
        <dbReference type="SAM" id="Phobius"/>
    </source>
</evidence>
<sequence>MAFISAWLIWYLAFTNMPFKTKAIRFGMYVLLCVLTAAGGFAGGGDGFSVAFITTLLPMLGMFLVSYLFPIPKVNLTKLSK</sequence>
<evidence type="ECO:0000313" key="3">
    <source>
        <dbReference type="Proteomes" id="UP000662888"/>
    </source>
</evidence>
<dbReference type="EMBL" id="CP065053">
    <property type="protein sequence ID" value="QPI48839.1"/>
    <property type="molecule type" value="Genomic_DNA"/>
</dbReference>
<reference evidence="2 3" key="1">
    <citation type="submission" date="2020-11" db="EMBL/GenBank/DDBJ databases">
        <authorList>
            <person name="Sun Q."/>
        </authorList>
    </citation>
    <scope>NUCLEOTIDE SEQUENCE [LARGE SCALE GENOMIC DNA]</scope>
    <source>
        <strain evidence="2 3">P8398</strain>
    </source>
</reference>
<keyword evidence="1" id="KW-1133">Transmembrane helix</keyword>